<feature type="compositionally biased region" description="Polar residues" evidence="4">
    <location>
        <begin position="1172"/>
        <end position="1182"/>
    </location>
</feature>
<dbReference type="Pfam" id="PF02338">
    <property type="entry name" value="OTU"/>
    <property type="match status" value="1"/>
</dbReference>
<evidence type="ECO:0000313" key="8">
    <source>
        <dbReference type="Proteomes" id="UP000663829"/>
    </source>
</evidence>
<dbReference type="InterPro" id="IPR038765">
    <property type="entry name" value="Papain-like_cys_pep_sf"/>
</dbReference>
<feature type="domain" description="OTU" evidence="5">
    <location>
        <begin position="875"/>
        <end position="1013"/>
    </location>
</feature>
<dbReference type="PANTHER" id="PTHR13312:SF0">
    <property type="entry name" value="UBIQUITIN THIOESTERASE OTU1"/>
    <property type="match status" value="1"/>
</dbReference>
<feature type="compositionally biased region" description="Low complexity" evidence="4">
    <location>
        <begin position="1189"/>
        <end position="1203"/>
    </location>
</feature>
<dbReference type="InterPro" id="IPR003323">
    <property type="entry name" value="OTU_dom"/>
</dbReference>
<dbReference type="PROSITE" id="PS50802">
    <property type="entry name" value="OTU"/>
    <property type="match status" value="1"/>
</dbReference>
<evidence type="ECO:0000256" key="2">
    <source>
        <dbReference type="ARBA" id="ARBA00022801"/>
    </source>
</evidence>
<organism evidence="6 8">
    <name type="scientific">Didymodactylos carnosus</name>
    <dbReference type="NCBI Taxonomy" id="1234261"/>
    <lineage>
        <taxon>Eukaryota</taxon>
        <taxon>Metazoa</taxon>
        <taxon>Spiralia</taxon>
        <taxon>Gnathifera</taxon>
        <taxon>Rotifera</taxon>
        <taxon>Eurotatoria</taxon>
        <taxon>Bdelloidea</taxon>
        <taxon>Philodinida</taxon>
        <taxon>Philodinidae</taxon>
        <taxon>Didymodactylos</taxon>
    </lineage>
</organism>
<keyword evidence="3" id="KW-0963">Cytoplasm</keyword>
<dbReference type="GO" id="GO:0016579">
    <property type="term" value="P:protein deubiquitination"/>
    <property type="evidence" value="ECO:0007669"/>
    <property type="project" value="TreeGrafter"/>
</dbReference>
<dbReference type="Proteomes" id="UP000681722">
    <property type="component" value="Unassembled WGS sequence"/>
</dbReference>
<dbReference type="GO" id="GO:0036503">
    <property type="term" value="P:ERAD pathway"/>
    <property type="evidence" value="ECO:0007669"/>
    <property type="project" value="TreeGrafter"/>
</dbReference>
<evidence type="ECO:0000313" key="6">
    <source>
        <dbReference type="EMBL" id="CAF1000977.1"/>
    </source>
</evidence>
<dbReference type="EMBL" id="CAJNOQ010003211">
    <property type="protein sequence ID" value="CAF1000977.1"/>
    <property type="molecule type" value="Genomic_DNA"/>
</dbReference>
<comment type="caution">
    <text evidence="6">The sequence shown here is derived from an EMBL/GenBank/DDBJ whole genome shotgun (WGS) entry which is preliminary data.</text>
</comment>
<dbReference type="Gene3D" id="1.10.1410.40">
    <property type="match status" value="1"/>
</dbReference>
<proteinExistence type="predicted"/>
<dbReference type="EC" id="3.4.19.12" evidence="3"/>
<dbReference type="Proteomes" id="UP000663829">
    <property type="component" value="Unassembled WGS sequence"/>
</dbReference>
<comment type="subcellular location">
    <subcellularLocation>
        <location evidence="3">Cytoplasm</location>
    </subcellularLocation>
</comment>
<dbReference type="PANTHER" id="PTHR13312">
    <property type="entry name" value="HIV-INDUCED PROTEIN-7-LIKE PROTEASE"/>
    <property type="match status" value="1"/>
</dbReference>
<reference evidence="6" key="1">
    <citation type="submission" date="2021-02" db="EMBL/GenBank/DDBJ databases">
        <authorList>
            <person name="Nowell W R."/>
        </authorList>
    </citation>
    <scope>NUCLEOTIDE SEQUENCE</scope>
</reference>
<dbReference type="Gene3D" id="3.90.70.80">
    <property type="match status" value="1"/>
</dbReference>
<comment type="catalytic activity">
    <reaction evidence="1 3">
        <text>Thiol-dependent hydrolysis of ester, thioester, amide, peptide and isopeptide bonds formed by the C-terminal Gly of ubiquitin (a 76-residue protein attached to proteins as an intracellular targeting signal).</text>
        <dbReference type="EC" id="3.4.19.12"/>
    </reaction>
</comment>
<keyword evidence="3" id="KW-0645">Protease</keyword>
<keyword evidence="3" id="KW-0788">Thiol protease</keyword>
<keyword evidence="8" id="KW-1185">Reference proteome</keyword>
<dbReference type="SUPFAM" id="SSF54001">
    <property type="entry name" value="Cysteine proteinases"/>
    <property type="match status" value="1"/>
</dbReference>
<name>A0A814GU03_9BILA</name>
<gene>
    <name evidence="6" type="ORF">GPM918_LOCUS13756</name>
    <name evidence="7" type="ORF">SRO942_LOCUS13756</name>
</gene>
<evidence type="ECO:0000256" key="3">
    <source>
        <dbReference type="RuleBase" id="RU367104"/>
    </source>
</evidence>
<evidence type="ECO:0000256" key="1">
    <source>
        <dbReference type="ARBA" id="ARBA00000707"/>
    </source>
</evidence>
<dbReference type="OrthoDB" id="65596at2759"/>
<dbReference type="EMBL" id="CAJOBC010003211">
    <property type="protein sequence ID" value="CAF3772436.1"/>
    <property type="molecule type" value="Genomic_DNA"/>
</dbReference>
<comment type="function">
    <text evidence="3">Hydrolase that can remove conjugated ubiquitin from proteins and may therefore play an important regulatory role at the level of protein turnover by preventing degradation.</text>
</comment>
<dbReference type="GO" id="GO:0005829">
    <property type="term" value="C:cytosol"/>
    <property type="evidence" value="ECO:0007669"/>
    <property type="project" value="TreeGrafter"/>
</dbReference>
<accession>A0A814GU03</accession>
<sequence length="1357" mass="158340">MNKNQALHKKKMNQPIELFITGACAEGQGYCRQLGGNDIGPDIDCMFTLGTLNSEDELISVEKCPLFVRVKWNNTSLASLPHSDDKQYVNAFKMKQNYSKFVKNNFQNQLFRTQSIVETSSQSAAVKMRVGGIRENFDQNSYSQSFKEALDTIKENRKDINFMITLKENFRIYYQYSLDSDDILGPIWHDVYAPDRPELSENNISIHLTTPAFNIPLAFDYKQKIRALIQFYKKHKHLSHPNLLSNTFEIINSIPELDFDLVPALELKFWPKNIKPFLNRLRQNRPDLYDKICKTRMHLVTKASPISSDNNKEFDFRYSFSAIELILAEGRTRNEKLLNSVAKSIYYKYLYKKTASQEDKEQYIPSYFVKTTIFWMCEQKHYELNKIDGTNDEEIEKKLALEWIQYTSKLLWNGVVKHYFLEEVNILDSYPIDSVTIAWDILKNGIDLDNRAFISATEKVRDGLLKLKCEQYVEHQRFKKNLSIIDIKQARDDFLQLKEQWFPDAIKFDSCDVLDVLNDIALFDDNGNDDDTWSTWEVLICDYDNLEISPLSYEISNCDPASLAYELCESAFILKNIIDLVSNVDYINEIRLFNKEEFKKYIPSYYNNLNLMKLVSQNHITEDSISKMLLLMQPTAAENYLSVEKRSVLQAHPDGPQPLQSSQLMWRNIFTDLTDTLKKKCNYTCSIDYLTMFNDNRQPIQEEITAKYLEIAFDAIQYMSLETFSNAIKPQLHTPVMPTGIPPLPETFELSEATCQLIAGKAIIKSFMELHSERMLFDLIDLVDNLKTKCNYISPIDYSSRFNHKLQMTYDEYTEVYSEITFDAMQHIPYDILFNAIMSKNDILKHNMMKSQSTTRDLKTENLSNPPIISSSRKLYYLSVPRDHSCCFTSLYFLLVSSTDYEFLSNQAYRAIRVQELRDTIAQIIEEDPNRYTDVILDKSPIDYCQWLRRSDSWGGDIELSICSILYSVEICVINLHLQSPNAVIIRIGENFQSPTRIFLTYDGTHYNPVFTLIDNKINTHVQCDDIEIMKLAQNKRIEDFSSFKNDEQQSTLVKNRKIHSNRSQFDNFQSQVLANILVDFVDNIKQKYNYISPIDYLTMFNDNRKPTFEEYVSKYMEIQIDALQHISVEQYLNVVISQQHISDISLMNTAQQKSYDRLSIFRKLVTTNENRLSNNDVQQQSNKEETRSISSSLSSSPSTASSVRTQPSIKTSNLPEDNTYELLLQQCSKRFQCRVKKKPVTFSTIDQLHYCTKPYQEKPVNAWMGWDVMLFFKEKNLLDMALLFLNADGNELIEVFNSCETNGLKMYDYLNEELQNNYFTTLSIIEYHRFVSELRKYIQLLPLRPVVKNAKTCTIF</sequence>
<dbReference type="GO" id="GO:0005634">
    <property type="term" value="C:nucleus"/>
    <property type="evidence" value="ECO:0007669"/>
    <property type="project" value="TreeGrafter"/>
</dbReference>
<evidence type="ECO:0000259" key="5">
    <source>
        <dbReference type="PROSITE" id="PS50802"/>
    </source>
</evidence>
<keyword evidence="3" id="KW-0833">Ubl conjugation pathway</keyword>
<feature type="compositionally biased region" description="Polar residues" evidence="4">
    <location>
        <begin position="1204"/>
        <end position="1215"/>
    </location>
</feature>
<dbReference type="GO" id="GO:0004843">
    <property type="term" value="F:cysteine-type deubiquitinase activity"/>
    <property type="evidence" value="ECO:0007669"/>
    <property type="project" value="UniProtKB-UniRule"/>
</dbReference>
<evidence type="ECO:0000313" key="7">
    <source>
        <dbReference type="EMBL" id="CAF3772436.1"/>
    </source>
</evidence>
<keyword evidence="2 3" id="KW-0378">Hydrolase</keyword>
<protein>
    <recommendedName>
        <fullName evidence="3">Ubiquitin thioesterase OTU</fullName>
        <ecNumber evidence="3">3.4.19.12</ecNumber>
    </recommendedName>
</protein>
<evidence type="ECO:0000256" key="4">
    <source>
        <dbReference type="SAM" id="MobiDB-lite"/>
    </source>
</evidence>
<dbReference type="GO" id="GO:0030968">
    <property type="term" value="P:endoplasmic reticulum unfolded protein response"/>
    <property type="evidence" value="ECO:0007669"/>
    <property type="project" value="TreeGrafter"/>
</dbReference>
<feature type="region of interest" description="Disordered" evidence="4">
    <location>
        <begin position="1172"/>
        <end position="1215"/>
    </location>
</feature>